<accession>A0A3S4T812</accession>
<dbReference type="SUPFAM" id="SSF53474">
    <property type="entry name" value="alpha/beta-Hydrolases"/>
    <property type="match status" value="1"/>
</dbReference>
<dbReference type="InterPro" id="IPR029058">
    <property type="entry name" value="AB_hydrolase_fold"/>
</dbReference>
<evidence type="ECO:0000313" key="2">
    <source>
        <dbReference type="Proteomes" id="UP000279306"/>
    </source>
</evidence>
<dbReference type="RefSeq" id="WP_048634258.1">
    <property type="nucleotide sequence ID" value="NZ_LR134356.1"/>
</dbReference>
<organism evidence="1 2">
    <name type="scientific">Mycolicibacterium aurum</name>
    <name type="common">Mycobacterium aurum</name>
    <dbReference type="NCBI Taxonomy" id="1791"/>
    <lineage>
        <taxon>Bacteria</taxon>
        <taxon>Bacillati</taxon>
        <taxon>Actinomycetota</taxon>
        <taxon>Actinomycetes</taxon>
        <taxon>Mycobacteriales</taxon>
        <taxon>Mycobacteriaceae</taxon>
        <taxon>Mycolicibacterium</taxon>
    </lineage>
</organism>
<evidence type="ECO:0000313" key="1">
    <source>
        <dbReference type="EMBL" id="VEG52974.1"/>
    </source>
</evidence>
<dbReference type="Proteomes" id="UP000279306">
    <property type="component" value="Chromosome"/>
</dbReference>
<proteinExistence type="predicted"/>
<keyword evidence="2" id="KW-1185">Reference proteome</keyword>
<dbReference type="KEGG" id="mauu:NCTC10437_01730"/>
<dbReference type="OrthoDB" id="3789848at2"/>
<gene>
    <name evidence="1" type="ORF">NCTC10437_01730</name>
</gene>
<dbReference type="STRING" id="1791.GCA_001049355_04412"/>
<name>A0A3S4T812_MYCAU</name>
<protein>
    <submittedName>
        <fullName evidence="1">Phospholipase/Carboxylesterase</fullName>
    </submittedName>
</protein>
<dbReference type="EMBL" id="LR134356">
    <property type="protein sequence ID" value="VEG52974.1"/>
    <property type="molecule type" value="Genomic_DNA"/>
</dbReference>
<dbReference type="AlphaFoldDB" id="A0A3S4T812"/>
<reference evidence="1 2" key="1">
    <citation type="submission" date="2018-12" db="EMBL/GenBank/DDBJ databases">
        <authorList>
            <consortium name="Pathogen Informatics"/>
        </authorList>
    </citation>
    <scope>NUCLEOTIDE SEQUENCE [LARGE SCALE GENOMIC DNA]</scope>
    <source>
        <strain evidence="1 2">NCTC10437</strain>
    </source>
</reference>
<sequence length="224" mass="23091">MVIQDYAPGRAVDLVGDMSAPTVLMWHGMQTDSRAALLPLATLLADHGVGVAVADWDSHADDGGRADLLNSIDFARQFVRASTGLTLVGWSMGGVAAAGLTIHSTDFDVPLVHTVCLGGAFMARDPISGEHLGEGLRSQGGGSPFTLLHGVRDDVVPVTASREFAADLGRGGWPVTLVELDTDHGGIAGARYDADVDQYFPADDAQTRATAAGVAGLIAAAMGV</sequence>
<dbReference type="Gene3D" id="3.40.50.1820">
    <property type="entry name" value="alpha/beta hydrolase"/>
    <property type="match status" value="1"/>
</dbReference>